<dbReference type="Gene3D" id="3.40.30.10">
    <property type="entry name" value="Glutaredoxin"/>
    <property type="match status" value="1"/>
</dbReference>
<reference evidence="6" key="1">
    <citation type="journal article" date="2019" name="Int. J. Syst. Evol. Microbiol.">
        <title>The Global Catalogue of Microorganisms (GCM) 10K type strain sequencing project: providing services to taxonomists for standard genome sequencing and annotation.</title>
        <authorList>
            <consortium name="The Broad Institute Genomics Platform"/>
            <consortium name="The Broad Institute Genome Sequencing Center for Infectious Disease"/>
            <person name="Wu L."/>
            <person name="Ma J."/>
        </authorList>
    </citation>
    <scope>NUCLEOTIDE SEQUENCE [LARGE SCALE GENOMIC DNA]</scope>
    <source>
        <strain evidence="6">KCTC 22245</strain>
    </source>
</reference>
<proteinExistence type="inferred from homology"/>
<gene>
    <name evidence="5" type="ORF">ACFONP_13705</name>
</gene>
<dbReference type="RefSeq" id="WP_189576646.1">
    <property type="nucleotide sequence ID" value="NZ_BMXU01000002.1"/>
</dbReference>
<dbReference type="InterPro" id="IPR036249">
    <property type="entry name" value="Thioredoxin-like_sf"/>
</dbReference>
<organism evidence="5 6">
    <name type="scientific">Parvularcula lutaonensis</name>
    <dbReference type="NCBI Taxonomy" id="491923"/>
    <lineage>
        <taxon>Bacteria</taxon>
        <taxon>Pseudomonadati</taxon>
        <taxon>Pseudomonadota</taxon>
        <taxon>Alphaproteobacteria</taxon>
        <taxon>Parvularculales</taxon>
        <taxon>Parvularculaceae</taxon>
        <taxon>Parvularcula</taxon>
    </lineage>
</organism>
<dbReference type="PANTHER" id="PTHR10430:SF16">
    <property type="entry name" value="PEROXIREDOXIN-5, MITOCHONDRIAL"/>
    <property type="match status" value="1"/>
</dbReference>
<dbReference type="EC" id="1.11.1.27" evidence="3"/>
<dbReference type="Proteomes" id="UP001595607">
    <property type="component" value="Unassembled WGS sequence"/>
</dbReference>
<evidence type="ECO:0000256" key="1">
    <source>
        <dbReference type="ARBA" id="ARBA00022559"/>
    </source>
</evidence>
<keyword evidence="3" id="KW-0676">Redox-active center</keyword>
<name>A0ABV7MEI9_9PROT</name>
<dbReference type="InterPro" id="IPR037944">
    <property type="entry name" value="PRX5-like"/>
</dbReference>
<dbReference type="InterPro" id="IPR013766">
    <property type="entry name" value="Thioredoxin_domain"/>
</dbReference>
<evidence type="ECO:0000313" key="5">
    <source>
        <dbReference type="EMBL" id="MFC3303783.1"/>
    </source>
</evidence>
<comment type="caution">
    <text evidence="5">The sequence shown here is derived from an EMBL/GenBank/DDBJ whole genome shotgun (WGS) entry which is preliminary data.</text>
</comment>
<evidence type="ECO:0000259" key="4">
    <source>
        <dbReference type="PROSITE" id="PS51352"/>
    </source>
</evidence>
<sequence length="158" mass="16789">MIEPGQAIPTVQIFEATDEGPKPVTTDEVFGGKKTVLFAVPGAFTPTCSARHLPGFVEKMDEFKAKGIDQIACMSVNDAFVMKAWADSANADGIVMLADGNAALTEALGLEMDGTAFGMGKRCQRFAMILDGTKVEKIFVEEPGAFEVSSAEHVLANL</sequence>
<dbReference type="SUPFAM" id="SSF52833">
    <property type="entry name" value="Thioredoxin-like"/>
    <property type="match status" value="1"/>
</dbReference>
<keyword evidence="2 3" id="KW-0560">Oxidoreductase</keyword>
<dbReference type="PROSITE" id="PS51352">
    <property type="entry name" value="THIOREDOXIN_2"/>
    <property type="match status" value="1"/>
</dbReference>
<evidence type="ECO:0000313" key="6">
    <source>
        <dbReference type="Proteomes" id="UP001595607"/>
    </source>
</evidence>
<dbReference type="Pfam" id="PF08534">
    <property type="entry name" value="Redoxin"/>
    <property type="match status" value="1"/>
</dbReference>
<keyword evidence="1 3" id="KW-0575">Peroxidase</keyword>
<comment type="similarity">
    <text evidence="3">Belongs to the peroxiredoxin family. Prx5 subfamily.</text>
</comment>
<protein>
    <recommendedName>
        <fullName evidence="3">Glutathione-dependent peroxiredoxin</fullName>
        <ecNumber evidence="3">1.11.1.27</ecNumber>
    </recommendedName>
</protein>
<dbReference type="CDD" id="cd03013">
    <property type="entry name" value="PRX5_like"/>
    <property type="match status" value="1"/>
</dbReference>
<evidence type="ECO:0000256" key="3">
    <source>
        <dbReference type="RuleBase" id="RU366011"/>
    </source>
</evidence>
<keyword evidence="3" id="KW-0049">Antioxidant</keyword>
<evidence type="ECO:0000256" key="2">
    <source>
        <dbReference type="ARBA" id="ARBA00023002"/>
    </source>
</evidence>
<feature type="domain" description="Thioredoxin" evidence="4">
    <location>
        <begin position="2"/>
        <end position="158"/>
    </location>
</feature>
<dbReference type="EMBL" id="JBHRVA010000003">
    <property type="protein sequence ID" value="MFC3303783.1"/>
    <property type="molecule type" value="Genomic_DNA"/>
</dbReference>
<comment type="catalytic activity">
    <reaction evidence="3">
        <text>a hydroperoxide + 2 glutathione = an alcohol + glutathione disulfide + H2O</text>
        <dbReference type="Rhea" id="RHEA:62632"/>
        <dbReference type="ChEBI" id="CHEBI:15377"/>
        <dbReference type="ChEBI" id="CHEBI:30879"/>
        <dbReference type="ChEBI" id="CHEBI:35924"/>
        <dbReference type="ChEBI" id="CHEBI:57925"/>
        <dbReference type="ChEBI" id="CHEBI:58297"/>
        <dbReference type="EC" id="1.11.1.27"/>
    </reaction>
</comment>
<keyword evidence="6" id="KW-1185">Reference proteome</keyword>
<dbReference type="PANTHER" id="PTHR10430">
    <property type="entry name" value="PEROXIREDOXIN"/>
    <property type="match status" value="1"/>
</dbReference>
<accession>A0ABV7MEI9</accession>
<comment type="function">
    <text evidence="3">Thiol-specific peroxidase that catalyzes the reduction of hydrogen peroxide and organic hydroperoxides to water and alcohols, respectively. Plays a role in cell protection against oxidative stress by detoxifying peroxides.</text>
</comment>
<dbReference type="InterPro" id="IPR013740">
    <property type="entry name" value="Redoxin"/>
</dbReference>